<keyword evidence="9" id="KW-1185">Reference proteome</keyword>
<comment type="caution">
    <text evidence="8">The sequence shown here is derived from an EMBL/GenBank/DDBJ whole genome shotgun (WGS) entry which is preliminary data.</text>
</comment>
<evidence type="ECO:0000256" key="5">
    <source>
        <dbReference type="ARBA" id="ARBA00023136"/>
    </source>
</evidence>
<dbReference type="PROSITE" id="PS00667">
    <property type="entry name" value="COMPLEX1_ND1_1"/>
    <property type="match status" value="1"/>
</dbReference>
<dbReference type="EMBL" id="JAMFTS010001852">
    <property type="protein sequence ID" value="KAJ4740001.1"/>
    <property type="molecule type" value="Genomic_DNA"/>
</dbReference>
<keyword evidence="4 7" id="KW-1133">Transmembrane helix</keyword>
<evidence type="ECO:0000256" key="3">
    <source>
        <dbReference type="ARBA" id="ARBA00022692"/>
    </source>
</evidence>
<evidence type="ECO:0008006" key="10">
    <source>
        <dbReference type="Google" id="ProtNLM"/>
    </source>
</evidence>
<evidence type="ECO:0000256" key="7">
    <source>
        <dbReference type="SAM" id="Phobius"/>
    </source>
</evidence>
<evidence type="ECO:0000256" key="2">
    <source>
        <dbReference type="ARBA" id="ARBA00010535"/>
    </source>
</evidence>
<feature type="transmembrane region" description="Helical" evidence="7">
    <location>
        <begin position="121"/>
        <end position="146"/>
    </location>
</feature>
<dbReference type="PANTHER" id="PTHR11432:SF3">
    <property type="entry name" value="NADH-UBIQUINONE OXIDOREDUCTASE CHAIN 1"/>
    <property type="match status" value="1"/>
</dbReference>
<accession>A0AAV8BA89</accession>
<keyword evidence="6" id="KW-0520">NAD</keyword>
<sequence>MIIDTTEVQTINSFSTSGFFKEVYGLIWIIPILTLILEITIGVLVIVWLEREISAAIQQRIGPEYAGPLGILQAIADGTKLLLKEDLLPSRGDIRLFSVGPSIAVISVLLSYLVIPFGYRLVLADLGIGVFLWIAISSIAPIGLLMSGYGSNNKYSFSGGLRAAAQSISYEIPLTLCVLSISLRLEIGRNDQVVLPYDSDLDSSTVDIVEAQSKYGFWGWNLWRQPIGFLVFLISSLAECERLPFDLPEAEEELVAGYQTEYSGIKYALFYLASYLNLLVSSLFVTVLYLGGWNFSIPYIPIPELFRINQMAGILGMTIDIFITLAKAYLFLFISITTRWTLPRMRIDQLLNLGWKFLLPISLGNLLLTTSSQLVSL</sequence>
<evidence type="ECO:0000256" key="1">
    <source>
        <dbReference type="ARBA" id="ARBA00004141"/>
    </source>
</evidence>
<dbReference type="InterPro" id="IPR018086">
    <property type="entry name" value="NADH_UbQ_OxRdtase_su1_CS"/>
</dbReference>
<reference evidence="8" key="1">
    <citation type="submission" date="2022-08" db="EMBL/GenBank/DDBJ databases">
        <authorList>
            <person name="Marques A."/>
        </authorList>
    </citation>
    <scope>NUCLEOTIDE SEQUENCE</scope>
    <source>
        <strain evidence="8">RhyPub2mFocal</strain>
        <tissue evidence="8">Leaves</tissue>
    </source>
</reference>
<dbReference type="HAMAP" id="MF_01350">
    <property type="entry name" value="NDH1_NuoH"/>
    <property type="match status" value="1"/>
</dbReference>
<keyword evidence="3 6" id="KW-0812">Transmembrane</keyword>
<evidence type="ECO:0000256" key="4">
    <source>
        <dbReference type="ARBA" id="ARBA00022989"/>
    </source>
</evidence>
<feature type="transmembrane region" description="Helical" evidence="7">
    <location>
        <begin position="357"/>
        <end position="375"/>
    </location>
</feature>
<protein>
    <recommendedName>
        <fullName evidence="10">NAD(P)H dehydrogenase subunit 1</fullName>
    </recommendedName>
</protein>
<dbReference type="GO" id="GO:0003954">
    <property type="term" value="F:NADH dehydrogenase activity"/>
    <property type="evidence" value="ECO:0007669"/>
    <property type="project" value="TreeGrafter"/>
</dbReference>
<dbReference type="GO" id="GO:0009060">
    <property type="term" value="P:aerobic respiration"/>
    <property type="evidence" value="ECO:0007669"/>
    <property type="project" value="TreeGrafter"/>
</dbReference>
<dbReference type="Proteomes" id="UP001140206">
    <property type="component" value="Unassembled WGS sequence"/>
</dbReference>
<proteinExistence type="inferred from homology"/>
<keyword evidence="5 7" id="KW-0472">Membrane</keyword>
<feature type="transmembrane region" description="Helical" evidence="7">
    <location>
        <begin position="268"/>
        <end position="291"/>
    </location>
</feature>
<dbReference type="Pfam" id="PF00146">
    <property type="entry name" value="NADHdh"/>
    <property type="match status" value="1"/>
</dbReference>
<evidence type="ECO:0000256" key="6">
    <source>
        <dbReference type="RuleBase" id="RU000471"/>
    </source>
</evidence>
<feature type="transmembrane region" description="Helical" evidence="7">
    <location>
        <begin position="94"/>
        <end position="115"/>
    </location>
</feature>
<comment type="similarity">
    <text evidence="2 6">Belongs to the complex I subunit 1 family.</text>
</comment>
<gene>
    <name evidence="8" type="ORF">LUZ62_004110</name>
</gene>
<dbReference type="GO" id="GO:0005886">
    <property type="term" value="C:plasma membrane"/>
    <property type="evidence" value="ECO:0007669"/>
    <property type="project" value="UniProtKB-SubCell"/>
</dbReference>
<evidence type="ECO:0000313" key="9">
    <source>
        <dbReference type="Proteomes" id="UP001140206"/>
    </source>
</evidence>
<name>A0AAV8BA89_9POAL</name>
<dbReference type="PANTHER" id="PTHR11432">
    <property type="entry name" value="NADH DEHYDROGENASE SUBUNIT 1"/>
    <property type="match status" value="1"/>
</dbReference>
<dbReference type="AlphaFoldDB" id="A0AAV8BA89"/>
<evidence type="ECO:0000313" key="8">
    <source>
        <dbReference type="EMBL" id="KAJ4740001.1"/>
    </source>
</evidence>
<dbReference type="PROSITE" id="PS00668">
    <property type="entry name" value="COMPLEX1_ND1_2"/>
    <property type="match status" value="1"/>
</dbReference>
<organism evidence="8 9">
    <name type="scientific">Rhynchospora pubera</name>
    <dbReference type="NCBI Taxonomy" id="906938"/>
    <lineage>
        <taxon>Eukaryota</taxon>
        <taxon>Viridiplantae</taxon>
        <taxon>Streptophyta</taxon>
        <taxon>Embryophyta</taxon>
        <taxon>Tracheophyta</taxon>
        <taxon>Spermatophyta</taxon>
        <taxon>Magnoliopsida</taxon>
        <taxon>Liliopsida</taxon>
        <taxon>Poales</taxon>
        <taxon>Cyperaceae</taxon>
        <taxon>Cyperoideae</taxon>
        <taxon>Rhynchosporeae</taxon>
        <taxon>Rhynchospora</taxon>
    </lineage>
</organism>
<dbReference type="InterPro" id="IPR001694">
    <property type="entry name" value="NADH_UbQ_OxRdtase_su1/FPO"/>
</dbReference>
<feature type="transmembrane region" description="Helical" evidence="7">
    <location>
        <begin position="23"/>
        <end position="49"/>
    </location>
</feature>
<feature type="transmembrane region" description="Helical" evidence="7">
    <location>
        <begin position="311"/>
        <end position="336"/>
    </location>
</feature>
<comment type="subcellular location">
    <subcellularLocation>
        <location evidence="6">Cell membrane</location>
        <topology evidence="6">Multi-pass membrane protein</topology>
    </subcellularLocation>
    <subcellularLocation>
        <location evidence="1">Membrane</location>
        <topology evidence="1">Multi-pass membrane protein</topology>
    </subcellularLocation>
</comment>